<keyword evidence="6" id="KW-1185">Reference proteome</keyword>
<evidence type="ECO:0000256" key="1">
    <source>
        <dbReference type="ARBA" id="ARBA00009759"/>
    </source>
</evidence>
<comment type="similarity">
    <text evidence="1">Belongs to the inositol monophosphatase superfamily.</text>
</comment>
<feature type="binding site" evidence="4">
    <location>
        <position position="88"/>
    </location>
    <ligand>
        <name>Mg(2+)</name>
        <dbReference type="ChEBI" id="CHEBI:18420"/>
        <label>1</label>
        <note>catalytic</note>
    </ligand>
</feature>
<dbReference type="PRINTS" id="PR00377">
    <property type="entry name" value="IMPHPHTASES"/>
</dbReference>
<dbReference type="AlphaFoldDB" id="A0A1H8HTM1"/>
<reference evidence="5 6" key="1">
    <citation type="submission" date="2016-10" db="EMBL/GenBank/DDBJ databases">
        <authorList>
            <person name="de Groot N.N."/>
        </authorList>
    </citation>
    <scope>NUCLEOTIDE SEQUENCE [LARGE SCALE GENOMIC DNA]</scope>
    <source>
        <strain evidence="5 6">DSM 16213</strain>
    </source>
</reference>
<evidence type="ECO:0000256" key="2">
    <source>
        <dbReference type="ARBA" id="ARBA00022723"/>
    </source>
</evidence>
<dbReference type="PROSITE" id="PS00630">
    <property type="entry name" value="IMP_2"/>
    <property type="match status" value="1"/>
</dbReference>
<dbReference type="GO" id="GO:0008934">
    <property type="term" value="F:inositol monophosphate 1-phosphatase activity"/>
    <property type="evidence" value="ECO:0007669"/>
    <property type="project" value="TreeGrafter"/>
</dbReference>
<dbReference type="SUPFAM" id="SSF56655">
    <property type="entry name" value="Carbohydrate phosphatase"/>
    <property type="match status" value="1"/>
</dbReference>
<dbReference type="OrthoDB" id="9785695at2"/>
<comment type="cofactor">
    <cofactor evidence="4">
        <name>Mg(2+)</name>
        <dbReference type="ChEBI" id="CHEBI:18420"/>
    </cofactor>
</comment>
<evidence type="ECO:0000313" key="5">
    <source>
        <dbReference type="EMBL" id="SEN59464.1"/>
    </source>
</evidence>
<dbReference type="EMBL" id="FOCI01000022">
    <property type="protein sequence ID" value="SEN59464.1"/>
    <property type="molecule type" value="Genomic_DNA"/>
</dbReference>
<feature type="binding site" evidence="4">
    <location>
        <position position="85"/>
    </location>
    <ligand>
        <name>Mg(2+)</name>
        <dbReference type="ChEBI" id="CHEBI:18420"/>
        <label>1</label>
        <note>catalytic</note>
    </ligand>
</feature>
<evidence type="ECO:0000256" key="3">
    <source>
        <dbReference type="ARBA" id="ARBA00022842"/>
    </source>
</evidence>
<accession>A0A1H8HTM1</accession>
<feature type="binding site" evidence="4">
    <location>
        <position position="87"/>
    </location>
    <ligand>
        <name>Mg(2+)</name>
        <dbReference type="ChEBI" id="CHEBI:18420"/>
        <label>1</label>
        <note>catalytic</note>
    </ligand>
</feature>
<dbReference type="GO" id="GO:0046854">
    <property type="term" value="P:phosphatidylinositol phosphate biosynthetic process"/>
    <property type="evidence" value="ECO:0007669"/>
    <property type="project" value="InterPro"/>
</dbReference>
<dbReference type="Proteomes" id="UP000199585">
    <property type="component" value="Unassembled WGS sequence"/>
</dbReference>
<keyword evidence="2 4" id="KW-0479">Metal-binding</keyword>
<dbReference type="GO" id="GO:0007165">
    <property type="term" value="P:signal transduction"/>
    <property type="evidence" value="ECO:0007669"/>
    <property type="project" value="TreeGrafter"/>
</dbReference>
<dbReference type="Pfam" id="PF00459">
    <property type="entry name" value="Inositol_P"/>
    <property type="match status" value="1"/>
</dbReference>
<dbReference type="GO" id="GO:0046872">
    <property type="term" value="F:metal ion binding"/>
    <property type="evidence" value="ECO:0007669"/>
    <property type="project" value="UniProtKB-KW"/>
</dbReference>
<name>A0A1H8HTM1_9RHOB</name>
<dbReference type="InterPro" id="IPR020550">
    <property type="entry name" value="Inositol_monophosphatase_CS"/>
</dbReference>
<organism evidence="5 6">
    <name type="scientific">Loktanella fryxellensis</name>
    <dbReference type="NCBI Taxonomy" id="245187"/>
    <lineage>
        <taxon>Bacteria</taxon>
        <taxon>Pseudomonadati</taxon>
        <taxon>Pseudomonadota</taxon>
        <taxon>Alphaproteobacteria</taxon>
        <taxon>Rhodobacterales</taxon>
        <taxon>Roseobacteraceae</taxon>
        <taxon>Loktanella</taxon>
    </lineage>
</organism>
<dbReference type="InterPro" id="IPR000760">
    <property type="entry name" value="Inositol_monophosphatase-like"/>
</dbReference>
<gene>
    <name evidence="5" type="ORF">SAMN04488003_12228</name>
</gene>
<feature type="binding site" evidence="4">
    <location>
        <position position="67"/>
    </location>
    <ligand>
        <name>Mg(2+)</name>
        <dbReference type="ChEBI" id="CHEBI:18420"/>
        <label>1</label>
        <note>catalytic</note>
    </ligand>
</feature>
<dbReference type="RefSeq" id="WP_089904891.1">
    <property type="nucleotide sequence ID" value="NZ_FOCI01000022.1"/>
</dbReference>
<keyword evidence="3 4" id="KW-0460">Magnesium</keyword>
<protein>
    <submittedName>
        <fullName evidence="5">Myo-inositol-1(Or 4)-monophosphatase</fullName>
    </submittedName>
</protein>
<sequence length="257" mass="27207">MPATDLTLLLSAAQAAGDVAMRHFKTDPQVWDKADDQGPVTEADFAVNALLADRLRSARPAYGWLSEESPDDGARLGTQRQFVVDPIDGTRAFIAHSLDWAIALAVIEDRRVIAGVVTLPARGLTYAAAYGQGATLNGQLLCVTQTRDPATAQVLTTRPNLAARHWQGGAPPAFATAFRSSLAYRMCLVAEGRYDAMLTLRPSWEWDIAAGALIVTEAGGHATDRTGADLLFNAAHPQVNGVIAGGGVHPALRAALS</sequence>
<evidence type="ECO:0000256" key="4">
    <source>
        <dbReference type="PIRSR" id="PIRSR600760-2"/>
    </source>
</evidence>
<dbReference type="STRING" id="245187.SAMN04488003_12228"/>
<feature type="binding site" evidence="4">
    <location>
        <position position="207"/>
    </location>
    <ligand>
        <name>Mg(2+)</name>
        <dbReference type="ChEBI" id="CHEBI:18420"/>
        <label>1</label>
        <note>catalytic</note>
    </ligand>
</feature>
<proteinExistence type="inferred from homology"/>
<dbReference type="Gene3D" id="3.40.190.80">
    <property type="match status" value="1"/>
</dbReference>
<dbReference type="Gene3D" id="3.30.540.10">
    <property type="entry name" value="Fructose-1,6-Bisphosphatase, subunit A, domain 1"/>
    <property type="match status" value="1"/>
</dbReference>
<dbReference type="PANTHER" id="PTHR20854:SF4">
    <property type="entry name" value="INOSITOL-1-MONOPHOSPHATASE-RELATED"/>
    <property type="match status" value="1"/>
</dbReference>
<evidence type="ECO:0000313" key="6">
    <source>
        <dbReference type="Proteomes" id="UP000199585"/>
    </source>
</evidence>
<dbReference type="PANTHER" id="PTHR20854">
    <property type="entry name" value="INOSITOL MONOPHOSPHATASE"/>
    <property type="match status" value="1"/>
</dbReference>
<dbReference type="CDD" id="cd01638">
    <property type="entry name" value="CysQ"/>
    <property type="match status" value="1"/>
</dbReference>
<dbReference type="GO" id="GO:0006020">
    <property type="term" value="P:inositol metabolic process"/>
    <property type="evidence" value="ECO:0007669"/>
    <property type="project" value="TreeGrafter"/>
</dbReference>